<reference evidence="2 3" key="1">
    <citation type="submission" date="2018-10" db="EMBL/GenBank/DDBJ databases">
        <title>Natrarchaeobius chitinivorans gen. nov., sp. nov., and Natrarchaeobius haloalkaliphilus sp. nov., alkaliphilic, chitin-utilizing haloarchaea from hypersaline alkaline lakes.</title>
        <authorList>
            <person name="Sorokin D.Y."/>
            <person name="Elcheninov A.G."/>
            <person name="Kostrikina N.A."/>
            <person name="Bale N.J."/>
            <person name="Sinninghe Damste J.S."/>
            <person name="Khijniak T.V."/>
            <person name="Kublanov I.V."/>
            <person name="Toshchakov S.V."/>
        </authorList>
    </citation>
    <scope>NUCLEOTIDE SEQUENCE [LARGE SCALE GENOMIC DNA]</scope>
    <source>
        <strain evidence="2 3">AArcht-Sl</strain>
    </source>
</reference>
<dbReference type="Gene3D" id="3.40.50.12370">
    <property type="match status" value="1"/>
</dbReference>
<sequence length="40" mass="4234">MIVMATAGRTGTSRELIGSVAERVVRSSPVPVVTINADEY</sequence>
<dbReference type="EMBL" id="REFY01000004">
    <property type="protein sequence ID" value="RQG89188.1"/>
    <property type="molecule type" value="Genomic_DNA"/>
</dbReference>
<accession>A0A3N6LKK1</accession>
<keyword evidence="3" id="KW-1185">Reference proteome</keyword>
<name>A0A3N6LKK1_9EURY</name>
<protein>
    <recommendedName>
        <fullName evidence="1">UspA domain-containing protein</fullName>
    </recommendedName>
</protein>
<dbReference type="InterPro" id="IPR006016">
    <property type="entry name" value="UspA"/>
</dbReference>
<dbReference type="Pfam" id="PF00582">
    <property type="entry name" value="Usp"/>
    <property type="match status" value="1"/>
</dbReference>
<dbReference type="Proteomes" id="UP000273828">
    <property type="component" value="Unassembled WGS sequence"/>
</dbReference>
<comment type="caution">
    <text evidence="2">The sequence shown here is derived from an EMBL/GenBank/DDBJ whole genome shotgun (WGS) entry which is preliminary data.</text>
</comment>
<dbReference type="AlphaFoldDB" id="A0A3N6LKK1"/>
<organism evidence="2 3">
    <name type="scientific">Natrarchaeobius halalkaliphilus</name>
    <dbReference type="NCBI Taxonomy" id="1679091"/>
    <lineage>
        <taxon>Archaea</taxon>
        <taxon>Methanobacteriati</taxon>
        <taxon>Methanobacteriota</taxon>
        <taxon>Stenosarchaea group</taxon>
        <taxon>Halobacteria</taxon>
        <taxon>Halobacteriales</taxon>
        <taxon>Natrialbaceae</taxon>
        <taxon>Natrarchaeobius</taxon>
    </lineage>
</organism>
<feature type="domain" description="UspA" evidence="1">
    <location>
        <begin position="1"/>
        <end position="35"/>
    </location>
</feature>
<dbReference type="SUPFAM" id="SSF52402">
    <property type="entry name" value="Adenine nucleotide alpha hydrolases-like"/>
    <property type="match status" value="1"/>
</dbReference>
<evidence type="ECO:0000313" key="3">
    <source>
        <dbReference type="Proteomes" id="UP000273828"/>
    </source>
</evidence>
<proteinExistence type="predicted"/>
<evidence type="ECO:0000259" key="1">
    <source>
        <dbReference type="Pfam" id="PF00582"/>
    </source>
</evidence>
<gene>
    <name evidence="2" type="ORF">EA462_12540</name>
</gene>
<evidence type="ECO:0000313" key="2">
    <source>
        <dbReference type="EMBL" id="RQG89188.1"/>
    </source>
</evidence>